<comment type="caution">
    <text evidence="1">The sequence shown here is derived from an EMBL/GenBank/DDBJ whole genome shotgun (WGS) entry which is preliminary data.</text>
</comment>
<gene>
    <name evidence="1" type="ORF">PSECIP111951_03388</name>
</gene>
<reference evidence="1 2" key="1">
    <citation type="submission" date="2022-07" db="EMBL/GenBank/DDBJ databases">
        <authorList>
            <person name="Criscuolo A."/>
        </authorList>
    </citation>
    <scope>NUCLEOTIDE SEQUENCE [LARGE SCALE GENOMIC DNA]</scope>
    <source>
        <strain evidence="2">CIP 111951</strain>
    </source>
</reference>
<evidence type="ECO:0000313" key="1">
    <source>
        <dbReference type="EMBL" id="CAH9065553.1"/>
    </source>
</evidence>
<evidence type="ECO:0000313" key="2">
    <source>
        <dbReference type="Proteomes" id="UP001152485"/>
    </source>
</evidence>
<proteinExistence type="predicted"/>
<name>A0ABM9GLS3_9GAMM</name>
<organism evidence="1 2">
    <name type="scientific">Pseudoalteromonas holothuriae</name>
    <dbReference type="NCBI Taxonomy" id="2963714"/>
    <lineage>
        <taxon>Bacteria</taxon>
        <taxon>Pseudomonadati</taxon>
        <taxon>Pseudomonadota</taxon>
        <taxon>Gammaproteobacteria</taxon>
        <taxon>Alteromonadales</taxon>
        <taxon>Pseudoalteromonadaceae</taxon>
        <taxon>Pseudoalteromonas</taxon>
    </lineage>
</organism>
<accession>A0ABM9GLS3</accession>
<dbReference type="EMBL" id="CAMAPD010000019">
    <property type="protein sequence ID" value="CAH9065553.1"/>
    <property type="molecule type" value="Genomic_DNA"/>
</dbReference>
<sequence length="100" mass="10983">MANDISAFSALQKSFAPTLIANDRFAVGTICASGIKEIYARPLTKELKAYHYVHKKHADLVPQLTQSIKKLMDKNLLQNSFQSLTDAAKGCALKVTMLGE</sequence>
<dbReference type="Proteomes" id="UP001152485">
    <property type="component" value="Unassembled WGS sequence"/>
</dbReference>
<dbReference type="RefSeq" id="WP_261594676.1">
    <property type="nucleotide sequence ID" value="NZ_CAMAPD010000019.1"/>
</dbReference>
<protein>
    <submittedName>
        <fullName evidence="1">Uncharacterized protein</fullName>
    </submittedName>
</protein>